<sequence>MNEQTHVRPHTRYDNSDRPHTSIYNDIADSQARIDGYYIFDNYLSPLVTTLTSACKYSCGGRPRGGAVSDGCAPYQTVPCAPTPRWISAVYRSGTQNSVSPKVTV</sequence>
<dbReference type="Proteomes" id="UP000299102">
    <property type="component" value="Unassembled WGS sequence"/>
</dbReference>
<gene>
    <name evidence="2" type="ORF">EVAR_17008_1</name>
</gene>
<feature type="region of interest" description="Disordered" evidence="1">
    <location>
        <begin position="1"/>
        <end position="20"/>
    </location>
</feature>
<evidence type="ECO:0000313" key="3">
    <source>
        <dbReference type="Proteomes" id="UP000299102"/>
    </source>
</evidence>
<proteinExistence type="predicted"/>
<keyword evidence="3" id="KW-1185">Reference proteome</keyword>
<organism evidence="2 3">
    <name type="scientific">Eumeta variegata</name>
    <name type="common">Bagworm moth</name>
    <name type="synonym">Eumeta japonica</name>
    <dbReference type="NCBI Taxonomy" id="151549"/>
    <lineage>
        <taxon>Eukaryota</taxon>
        <taxon>Metazoa</taxon>
        <taxon>Ecdysozoa</taxon>
        <taxon>Arthropoda</taxon>
        <taxon>Hexapoda</taxon>
        <taxon>Insecta</taxon>
        <taxon>Pterygota</taxon>
        <taxon>Neoptera</taxon>
        <taxon>Endopterygota</taxon>
        <taxon>Lepidoptera</taxon>
        <taxon>Glossata</taxon>
        <taxon>Ditrysia</taxon>
        <taxon>Tineoidea</taxon>
        <taxon>Psychidae</taxon>
        <taxon>Oiketicinae</taxon>
        <taxon>Eumeta</taxon>
    </lineage>
</organism>
<evidence type="ECO:0000313" key="2">
    <source>
        <dbReference type="EMBL" id="GBP18061.1"/>
    </source>
</evidence>
<protein>
    <submittedName>
        <fullName evidence="2">Uncharacterized protein</fullName>
    </submittedName>
</protein>
<name>A0A4C1TVJ6_EUMVA</name>
<reference evidence="2 3" key="1">
    <citation type="journal article" date="2019" name="Commun. Biol.">
        <title>The bagworm genome reveals a unique fibroin gene that provides high tensile strength.</title>
        <authorList>
            <person name="Kono N."/>
            <person name="Nakamura H."/>
            <person name="Ohtoshi R."/>
            <person name="Tomita M."/>
            <person name="Numata K."/>
            <person name="Arakawa K."/>
        </authorList>
    </citation>
    <scope>NUCLEOTIDE SEQUENCE [LARGE SCALE GENOMIC DNA]</scope>
</reference>
<comment type="caution">
    <text evidence="2">The sequence shown here is derived from an EMBL/GenBank/DDBJ whole genome shotgun (WGS) entry which is preliminary data.</text>
</comment>
<accession>A0A4C1TVJ6</accession>
<feature type="compositionally biased region" description="Basic and acidic residues" evidence="1">
    <location>
        <begin position="11"/>
        <end position="20"/>
    </location>
</feature>
<dbReference type="EMBL" id="BGZK01000092">
    <property type="protein sequence ID" value="GBP18061.1"/>
    <property type="molecule type" value="Genomic_DNA"/>
</dbReference>
<dbReference type="AlphaFoldDB" id="A0A4C1TVJ6"/>
<evidence type="ECO:0000256" key="1">
    <source>
        <dbReference type="SAM" id="MobiDB-lite"/>
    </source>
</evidence>